<sequence>MQFRLLALYIRLFRLYINQFNIFYRCFYTALRLYILHSVRASGK</sequence>
<dbReference type="EMBL" id="BK015845">
    <property type="protein sequence ID" value="DAE27761.1"/>
    <property type="molecule type" value="Genomic_DNA"/>
</dbReference>
<accession>A0A8S5R9L8</accession>
<name>A0A8S5R9L8_9VIRU</name>
<reference evidence="1" key="1">
    <citation type="journal article" date="2021" name="Proc. Natl. Acad. Sci. U.S.A.">
        <title>A Catalog of Tens of Thousands of Viruses from Human Metagenomes Reveals Hidden Associations with Chronic Diseases.</title>
        <authorList>
            <person name="Tisza M.J."/>
            <person name="Buck C.B."/>
        </authorList>
    </citation>
    <scope>NUCLEOTIDE SEQUENCE</scope>
    <source>
        <strain evidence="1">CtpeS3</strain>
    </source>
</reference>
<proteinExistence type="predicted"/>
<protein>
    <submittedName>
        <fullName evidence="1">Uncharacterized protein</fullName>
    </submittedName>
</protein>
<organism evidence="1">
    <name type="scientific">virus sp. ctpeS3</name>
    <dbReference type="NCBI Taxonomy" id="2826815"/>
    <lineage>
        <taxon>Viruses</taxon>
    </lineage>
</organism>
<evidence type="ECO:0000313" key="1">
    <source>
        <dbReference type="EMBL" id="DAE27761.1"/>
    </source>
</evidence>